<dbReference type="AlphaFoldDB" id="A0A238BS14"/>
<dbReference type="Proteomes" id="UP000242913">
    <property type="component" value="Unassembled WGS sequence"/>
</dbReference>
<dbReference type="PANTHER" id="PTHR13318:SF247">
    <property type="entry name" value="GH16156P"/>
    <property type="match status" value="1"/>
</dbReference>
<dbReference type="EMBL" id="KZ270015">
    <property type="protein sequence ID" value="OZC08073.1"/>
    <property type="molecule type" value="Genomic_DNA"/>
</dbReference>
<reference evidence="1 2" key="1">
    <citation type="submission" date="2015-12" db="EMBL/GenBank/DDBJ databases">
        <title>Draft genome of the nematode, Onchocerca flexuosa.</title>
        <authorList>
            <person name="Mitreva M."/>
        </authorList>
    </citation>
    <scope>NUCLEOTIDE SEQUENCE [LARGE SCALE GENOMIC DNA]</scope>
    <source>
        <strain evidence="1">Red Deer</strain>
    </source>
</reference>
<evidence type="ECO:0000313" key="2">
    <source>
        <dbReference type="Proteomes" id="UP000242913"/>
    </source>
</evidence>
<accession>A0A238BS14</accession>
<dbReference type="SMART" id="SM00367">
    <property type="entry name" value="LRR_CC"/>
    <property type="match status" value="3"/>
</dbReference>
<keyword evidence="2" id="KW-1185">Reference proteome</keyword>
<dbReference type="GO" id="GO:0031146">
    <property type="term" value="P:SCF-dependent proteasomal ubiquitin-dependent protein catabolic process"/>
    <property type="evidence" value="ECO:0007669"/>
    <property type="project" value="TreeGrafter"/>
</dbReference>
<protein>
    <recommendedName>
        <fullName evidence="3">Leucine Rich repeat-containing domain protein</fullName>
    </recommendedName>
</protein>
<dbReference type="GO" id="GO:0019005">
    <property type="term" value="C:SCF ubiquitin ligase complex"/>
    <property type="evidence" value="ECO:0007669"/>
    <property type="project" value="TreeGrafter"/>
</dbReference>
<dbReference type="Gene3D" id="3.80.10.10">
    <property type="entry name" value="Ribonuclease Inhibitor"/>
    <property type="match status" value="1"/>
</dbReference>
<name>A0A238BS14_9BILA</name>
<proteinExistence type="predicted"/>
<gene>
    <name evidence="1" type="ORF">X798_04863</name>
</gene>
<dbReference type="OrthoDB" id="5863314at2759"/>
<dbReference type="PANTHER" id="PTHR13318">
    <property type="entry name" value="PARTNER OF PAIRED, ISOFORM B-RELATED"/>
    <property type="match status" value="1"/>
</dbReference>
<evidence type="ECO:0000313" key="1">
    <source>
        <dbReference type="EMBL" id="OZC08073.1"/>
    </source>
</evidence>
<dbReference type="InterPro" id="IPR006553">
    <property type="entry name" value="Leu-rich_rpt_Cys-con_subtyp"/>
</dbReference>
<dbReference type="SUPFAM" id="SSF52047">
    <property type="entry name" value="RNI-like"/>
    <property type="match status" value="1"/>
</dbReference>
<dbReference type="InterPro" id="IPR032675">
    <property type="entry name" value="LRR_dom_sf"/>
</dbReference>
<organism evidence="1 2">
    <name type="scientific">Onchocerca flexuosa</name>
    <dbReference type="NCBI Taxonomy" id="387005"/>
    <lineage>
        <taxon>Eukaryota</taxon>
        <taxon>Metazoa</taxon>
        <taxon>Ecdysozoa</taxon>
        <taxon>Nematoda</taxon>
        <taxon>Chromadorea</taxon>
        <taxon>Rhabditida</taxon>
        <taxon>Spirurina</taxon>
        <taxon>Spiruromorpha</taxon>
        <taxon>Filarioidea</taxon>
        <taxon>Onchocercidae</taxon>
        <taxon>Onchocerca</taxon>
    </lineage>
</organism>
<evidence type="ECO:0008006" key="3">
    <source>
        <dbReference type="Google" id="ProtNLM"/>
    </source>
</evidence>
<sequence length="430" mass="49716">MLVYHFLLGSMDEAWLQIFQYFTTLERIRYERVSTRWMKLLREYWKQLNTVDTDILCVDVRLIHWSDCVRAVLVRCSPNITSFSFGRNPKETCPRSMKKRLCPDVLKELLEKAPSLRSFRVEDCLLYIDAINLLQKLSSTLKVFCLERCIIDYRNPQFITSCFLSLLDNCSTLEEFVIKDSDSCYAYMYINDDFMEHIPSTVSILCISAGKALQIRNANFVFRLKKLRLFEAHQSLLSLGSLQDLVYNAPNLLYLDLSNSSNIENFSSIGILSKLRCLLLDDNHTDLQLNDIIEGCSSLEVLSLKRCSKLRDEDFRAISKCTTLKELHLTGITNMTDGVLTSVAFGIPLLEILDISYCKSLTSNGLECLAMLEKLDHVCVNGIYDFDDRLVNMIHKCRPYCIIEAYHCRYTMTTDEQFQMQDIFQADGRT</sequence>